<organism evidence="2 3">
    <name type="scientific">Mycolicibacterium arenosum</name>
    <dbReference type="NCBI Taxonomy" id="2952157"/>
    <lineage>
        <taxon>Bacteria</taxon>
        <taxon>Bacillati</taxon>
        <taxon>Actinomycetota</taxon>
        <taxon>Actinomycetes</taxon>
        <taxon>Mycobacteriales</taxon>
        <taxon>Mycobacteriaceae</taxon>
        <taxon>Mycolicibacterium</taxon>
    </lineage>
</organism>
<name>A0ABT1M3B3_9MYCO</name>
<proteinExistence type="predicted"/>
<evidence type="ECO:0000259" key="1">
    <source>
        <dbReference type="Pfam" id="PF02211"/>
    </source>
</evidence>
<dbReference type="InterPro" id="IPR008990">
    <property type="entry name" value="Elect_transpt_acc-like_dom_sf"/>
</dbReference>
<comment type="caution">
    <text evidence="2">The sequence shown here is derived from an EMBL/GenBank/DDBJ whole genome shotgun (WGS) entry which is preliminary data.</text>
</comment>
<dbReference type="Gene3D" id="2.30.30.50">
    <property type="match status" value="1"/>
</dbReference>
<dbReference type="InterPro" id="IPR024690">
    <property type="entry name" value="CN_hydtase_beta_dom_C"/>
</dbReference>
<dbReference type="RefSeq" id="WP_255059965.1">
    <property type="nucleotide sequence ID" value="NZ_JANDBD010000004.1"/>
</dbReference>
<keyword evidence="3" id="KW-1185">Reference proteome</keyword>
<evidence type="ECO:0000313" key="3">
    <source>
        <dbReference type="Proteomes" id="UP001651690"/>
    </source>
</evidence>
<protein>
    <submittedName>
        <fullName evidence="2">Nitrile hydratase subunit beta</fullName>
    </submittedName>
</protein>
<dbReference type="SUPFAM" id="SSF50090">
    <property type="entry name" value="Electron transport accessory proteins"/>
    <property type="match status" value="1"/>
</dbReference>
<reference evidence="2 3" key="1">
    <citation type="submission" date="2022-06" db="EMBL/GenBank/DDBJ databases">
        <title>Mycolicibacterium sp. CAU 1645 isolated from seawater.</title>
        <authorList>
            <person name="Kim W."/>
        </authorList>
    </citation>
    <scope>NUCLEOTIDE SEQUENCE [LARGE SCALE GENOMIC DNA]</scope>
    <source>
        <strain evidence="2 3">CAU 1645</strain>
    </source>
</reference>
<dbReference type="EMBL" id="JANDBD010000004">
    <property type="protein sequence ID" value="MCP9272744.1"/>
    <property type="molecule type" value="Genomic_DNA"/>
</dbReference>
<dbReference type="Proteomes" id="UP001651690">
    <property type="component" value="Unassembled WGS sequence"/>
</dbReference>
<dbReference type="Pfam" id="PF02211">
    <property type="entry name" value="NHase_beta_C"/>
    <property type="match status" value="1"/>
</dbReference>
<feature type="domain" description="Nitrile hydratase beta subunit" evidence="1">
    <location>
        <begin position="12"/>
        <end position="84"/>
    </location>
</feature>
<accession>A0ABT1M3B3</accession>
<sequence>MTASAPATFIRGRHTRLPRYVRGHTGVVGRVHRPNVFPDSMVRGDGEAPQWLYTVRFDGRELWGDAAEAGTEISVDAFEPYLEPA</sequence>
<evidence type="ECO:0000313" key="2">
    <source>
        <dbReference type="EMBL" id="MCP9272744.1"/>
    </source>
</evidence>
<gene>
    <name evidence="2" type="ORF">NM203_11170</name>
</gene>